<dbReference type="AlphaFoldDB" id="A0A1I1WRL7"/>
<evidence type="ECO:0000313" key="4">
    <source>
        <dbReference type="Proteomes" id="UP000198855"/>
    </source>
</evidence>
<comment type="similarity">
    <text evidence="1">Belongs to the YciI family.</text>
</comment>
<dbReference type="OrthoDB" id="9795306at2"/>
<dbReference type="InterPro" id="IPR011008">
    <property type="entry name" value="Dimeric_a/b-barrel"/>
</dbReference>
<gene>
    <name evidence="3" type="ORF">SAMN05216378_1843</name>
</gene>
<keyword evidence="4" id="KW-1185">Reference proteome</keyword>
<dbReference type="Pfam" id="PF03795">
    <property type="entry name" value="YCII"/>
    <property type="match status" value="1"/>
</dbReference>
<evidence type="ECO:0000313" key="3">
    <source>
        <dbReference type="EMBL" id="SFD97835.1"/>
    </source>
</evidence>
<dbReference type="RefSeq" id="WP_091183825.1">
    <property type="nucleotide sequence ID" value="NZ_FOMT01000002.1"/>
</dbReference>
<name>A0A1I1WRL7_9BACL</name>
<dbReference type="InterPro" id="IPR005545">
    <property type="entry name" value="YCII"/>
</dbReference>
<evidence type="ECO:0000259" key="2">
    <source>
        <dbReference type="Pfam" id="PF03795"/>
    </source>
</evidence>
<dbReference type="EMBL" id="FOMT01000002">
    <property type="protein sequence ID" value="SFD97835.1"/>
    <property type="molecule type" value="Genomic_DNA"/>
</dbReference>
<reference evidence="4" key="1">
    <citation type="submission" date="2016-10" db="EMBL/GenBank/DDBJ databases">
        <authorList>
            <person name="Varghese N."/>
            <person name="Submissions S."/>
        </authorList>
    </citation>
    <scope>NUCLEOTIDE SEQUENCE [LARGE SCALE GENOMIC DNA]</scope>
    <source>
        <strain evidence="4">CGMCC 1.10784</strain>
    </source>
</reference>
<evidence type="ECO:0000256" key="1">
    <source>
        <dbReference type="ARBA" id="ARBA00007689"/>
    </source>
</evidence>
<organism evidence="3 4">
    <name type="scientific">Paenibacillus catalpae</name>
    <dbReference type="NCBI Taxonomy" id="1045775"/>
    <lineage>
        <taxon>Bacteria</taxon>
        <taxon>Bacillati</taxon>
        <taxon>Bacillota</taxon>
        <taxon>Bacilli</taxon>
        <taxon>Bacillales</taxon>
        <taxon>Paenibacillaceae</taxon>
        <taxon>Paenibacillus</taxon>
    </lineage>
</organism>
<protein>
    <submittedName>
        <fullName evidence="3">Uncharacterized conserved protein</fullName>
    </submittedName>
</protein>
<dbReference type="PANTHER" id="PTHR35174">
    <property type="entry name" value="BLL7171 PROTEIN-RELATED"/>
    <property type="match status" value="1"/>
</dbReference>
<dbReference type="Gene3D" id="3.30.70.1060">
    <property type="entry name" value="Dimeric alpha+beta barrel"/>
    <property type="match status" value="1"/>
</dbReference>
<accession>A0A1I1WRL7</accession>
<dbReference type="Proteomes" id="UP000198855">
    <property type="component" value="Unassembled WGS sequence"/>
</dbReference>
<sequence length="140" mass="15300">MRYLLMMRATGFTEAGMNPGGTYKEAVKAYRQSLAKAGVLLAAEELRPSSAGIRVVYLSGGDAPEVRPGPFPIEQGLIAGITLIDVDTEEEALNWALRMPIPSGQGSCGIELRRLEDRAVHPRDPRQTAMEAELKDYLQL</sequence>
<proteinExistence type="inferred from homology"/>
<dbReference type="STRING" id="1045775.SAMN05216378_1843"/>
<dbReference type="SUPFAM" id="SSF54909">
    <property type="entry name" value="Dimeric alpha+beta barrel"/>
    <property type="match status" value="1"/>
</dbReference>
<feature type="domain" description="YCII-related" evidence="2">
    <location>
        <begin position="1"/>
        <end position="102"/>
    </location>
</feature>